<name>A0A6V7W9A7_MELEN</name>
<sequence>MKFPVLFKINFLMLILINLINNNFANIENGPFSKLIRAKRHSSEYDEFLLWPDNVPGLIKCFSKLGDFDCDGRLDCCIELGSRFCTC</sequence>
<evidence type="ECO:0000256" key="1">
    <source>
        <dbReference type="SAM" id="SignalP"/>
    </source>
</evidence>
<proteinExistence type="predicted"/>
<evidence type="ECO:0000313" key="3">
    <source>
        <dbReference type="Proteomes" id="UP000580250"/>
    </source>
</evidence>
<keyword evidence="1" id="KW-0732">Signal</keyword>
<dbReference type="Proteomes" id="UP000580250">
    <property type="component" value="Unassembled WGS sequence"/>
</dbReference>
<protein>
    <submittedName>
        <fullName evidence="2">Uncharacterized protein</fullName>
    </submittedName>
</protein>
<feature type="chain" id="PRO_5027542525" evidence="1">
    <location>
        <begin position="26"/>
        <end position="87"/>
    </location>
</feature>
<dbReference type="AlphaFoldDB" id="A0A6V7W9A7"/>
<comment type="caution">
    <text evidence="2">The sequence shown here is derived from an EMBL/GenBank/DDBJ whole genome shotgun (WGS) entry which is preliminary data.</text>
</comment>
<feature type="signal peptide" evidence="1">
    <location>
        <begin position="1"/>
        <end position="25"/>
    </location>
</feature>
<gene>
    <name evidence="2" type="ORF">MENT_LOCUS36018</name>
</gene>
<accession>A0A6V7W9A7</accession>
<dbReference type="EMBL" id="CAJEWN010000477">
    <property type="protein sequence ID" value="CAD2183705.1"/>
    <property type="molecule type" value="Genomic_DNA"/>
</dbReference>
<evidence type="ECO:0000313" key="2">
    <source>
        <dbReference type="EMBL" id="CAD2183705.1"/>
    </source>
</evidence>
<organism evidence="2 3">
    <name type="scientific">Meloidogyne enterolobii</name>
    <name type="common">Root-knot nematode worm</name>
    <name type="synonym">Meloidogyne mayaguensis</name>
    <dbReference type="NCBI Taxonomy" id="390850"/>
    <lineage>
        <taxon>Eukaryota</taxon>
        <taxon>Metazoa</taxon>
        <taxon>Ecdysozoa</taxon>
        <taxon>Nematoda</taxon>
        <taxon>Chromadorea</taxon>
        <taxon>Rhabditida</taxon>
        <taxon>Tylenchina</taxon>
        <taxon>Tylenchomorpha</taxon>
        <taxon>Tylenchoidea</taxon>
        <taxon>Meloidogynidae</taxon>
        <taxon>Meloidogyninae</taxon>
        <taxon>Meloidogyne</taxon>
    </lineage>
</organism>
<reference evidence="2 3" key="1">
    <citation type="submission" date="2020-08" db="EMBL/GenBank/DDBJ databases">
        <authorList>
            <person name="Koutsovoulos G."/>
            <person name="Danchin GJ E."/>
        </authorList>
    </citation>
    <scope>NUCLEOTIDE SEQUENCE [LARGE SCALE GENOMIC DNA]</scope>
</reference>